<evidence type="ECO:0000256" key="8">
    <source>
        <dbReference type="SAM" id="MobiDB-lite"/>
    </source>
</evidence>
<dbReference type="AlphaFoldDB" id="A0AAV9Q5K6"/>
<dbReference type="EMBL" id="JAXLQG010000008">
    <property type="protein sequence ID" value="KAK5536475.1"/>
    <property type="molecule type" value="Genomic_DNA"/>
</dbReference>
<evidence type="ECO:0000256" key="2">
    <source>
        <dbReference type="ARBA" id="ARBA00022723"/>
    </source>
</evidence>
<keyword evidence="12" id="KW-1185">Reference proteome</keyword>
<keyword evidence="3" id="KW-0677">Repeat</keyword>
<comment type="caution">
    <text evidence="11">The sequence shown here is derived from an EMBL/GenBank/DDBJ whole genome shotgun (WGS) entry which is preliminary data.</text>
</comment>
<dbReference type="Proteomes" id="UP001345827">
    <property type="component" value="Unassembled WGS sequence"/>
</dbReference>
<dbReference type="GO" id="GO:0000978">
    <property type="term" value="F:RNA polymerase II cis-regulatory region sequence-specific DNA binding"/>
    <property type="evidence" value="ECO:0007669"/>
    <property type="project" value="InterPro"/>
</dbReference>
<keyword evidence="2" id="KW-0479">Metal-binding</keyword>
<keyword evidence="9" id="KW-0812">Transmembrane</keyword>
<comment type="subcellular location">
    <subcellularLocation>
        <location evidence="1">Nucleus</location>
    </subcellularLocation>
</comment>
<name>A0AAV9Q5K6_9PEZI</name>
<dbReference type="Gene3D" id="3.30.160.60">
    <property type="entry name" value="Classic Zinc Finger"/>
    <property type="match status" value="1"/>
</dbReference>
<feature type="compositionally biased region" description="Polar residues" evidence="8">
    <location>
        <begin position="144"/>
        <end position="153"/>
    </location>
</feature>
<sequence>MAVSESQLHDQFVQHQAGELASPSEPLSQKSGRGVLLLGSNTRGRPGARRTCGICGQVFSRSEHLQRHEQSHRNERLHGCQQCSSKFTRKDTLLRHVRKFHPARPPTADGHSPSSAGNQQPLDLETTDLSAESNSGEAVAKSLNEGSATSQGQIPLERESHDADHPDPWIASADSGEGSHRGSTQQPAASGKTIAQSGNQPGGNIDDVNLPGAPAASDGPRDIATGNFSHFIDPFLSDGQDLWLSDNAAGEYFHISELDLDMALRSPFLFLEPDHPIPPPRTVQASPGARSMPDAATEARLDGGDAASTFSSQSGMESMLSPPASMELDINEFMTSVHSFAALTGDANHFVPPSRHRVSGYLTAYLRYFDPHTPLIHSATFRPANTSPPLILIILSIGALYAGEKETAMTLYNVSSQLLNAHENNIISTNLDDCDPVDLVWRLQTHVLLAHFAICHGTNMLHQAGLSHLLKAELIFRSGMRRDATHHSWDEWIRSESCRRAGSWILVLCATFLADGQATPIPLPNLEDFHLALPSPQDVWVAKSEESWDAKFKKAQEGSLAQLEFYPTLSMLFQGTQITAPVSPFGMLLLISGLVIHVVTLERTNTMRLPNLDADVDQAPWVEGMEKSLQACERTWKSHPKSTTNPLYLNEDPLMTDCVPLLMIAYYHTYASRRLKLLKASLCDALGNQLPFLLAQLSSTQRQLINPTSPAGELASDRALEDILMPRTEAQWSTLCRAAKFAAAHLLLRAKAGFKHVARVGPLEMGFHYVVAGFEGAILLAFWMSAAIKQQRSDPDTLYLRSAVREIMEEMDDPTYKRGAFAAAPLGALRSMMESGWVWGFARARAEQLHKMEIKLQQSPSRDNSMSQEMG</sequence>
<feature type="domain" description="C2H2-type" evidence="10">
    <location>
        <begin position="50"/>
        <end position="77"/>
    </location>
</feature>
<feature type="compositionally biased region" description="Polar residues" evidence="8">
    <location>
        <begin position="112"/>
        <end position="136"/>
    </location>
</feature>
<evidence type="ECO:0000256" key="3">
    <source>
        <dbReference type="ARBA" id="ARBA00022737"/>
    </source>
</evidence>
<reference evidence="11 12" key="1">
    <citation type="submission" date="2023-06" db="EMBL/GenBank/DDBJ databases">
        <title>Black Yeasts Isolated from many extreme environments.</title>
        <authorList>
            <person name="Coleine C."/>
            <person name="Stajich J.E."/>
            <person name="Selbmann L."/>
        </authorList>
    </citation>
    <scope>NUCLEOTIDE SEQUENCE [LARGE SCALE GENOMIC DNA]</scope>
    <source>
        <strain evidence="11 12">CCFEE 5887</strain>
    </source>
</reference>
<feature type="compositionally biased region" description="Polar residues" evidence="8">
    <location>
        <begin position="181"/>
        <end position="199"/>
    </location>
</feature>
<feature type="transmembrane region" description="Helical" evidence="9">
    <location>
        <begin position="769"/>
        <end position="788"/>
    </location>
</feature>
<dbReference type="GO" id="GO:0000981">
    <property type="term" value="F:DNA-binding transcription factor activity, RNA polymerase II-specific"/>
    <property type="evidence" value="ECO:0007669"/>
    <property type="project" value="InterPro"/>
</dbReference>
<evidence type="ECO:0000256" key="9">
    <source>
        <dbReference type="SAM" id="Phobius"/>
    </source>
</evidence>
<keyword evidence="9" id="KW-0472">Membrane</keyword>
<evidence type="ECO:0000256" key="7">
    <source>
        <dbReference type="PROSITE-ProRule" id="PRU00042"/>
    </source>
</evidence>
<dbReference type="Pfam" id="PF00096">
    <property type="entry name" value="zf-C2H2"/>
    <property type="match status" value="1"/>
</dbReference>
<dbReference type="GO" id="GO:0006351">
    <property type="term" value="P:DNA-templated transcription"/>
    <property type="evidence" value="ECO:0007669"/>
    <property type="project" value="InterPro"/>
</dbReference>
<dbReference type="InterPro" id="IPR013087">
    <property type="entry name" value="Znf_C2H2_type"/>
</dbReference>
<proteinExistence type="predicted"/>
<feature type="region of interest" description="Disordered" evidence="8">
    <location>
        <begin position="102"/>
        <end position="221"/>
    </location>
</feature>
<evidence type="ECO:0000313" key="12">
    <source>
        <dbReference type="Proteomes" id="UP001345827"/>
    </source>
</evidence>
<dbReference type="PANTHER" id="PTHR40626">
    <property type="entry name" value="MIP31509P"/>
    <property type="match status" value="1"/>
</dbReference>
<evidence type="ECO:0000256" key="6">
    <source>
        <dbReference type="ARBA" id="ARBA00023242"/>
    </source>
</evidence>
<dbReference type="GO" id="GO:0008270">
    <property type="term" value="F:zinc ion binding"/>
    <property type="evidence" value="ECO:0007669"/>
    <property type="project" value="UniProtKB-KW"/>
</dbReference>
<evidence type="ECO:0000313" key="11">
    <source>
        <dbReference type="EMBL" id="KAK5536475.1"/>
    </source>
</evidence>
<evidence type="ECO:0000256" key="4">
    <source>
        <dbReference type="ARBA" id="ARBA00022771"/>
    </source>
</evidence>
<dbReference type="PANTHER" id="PTHR40626:SF11">
    <property type="entry name" value="ZINC FINGER PROTEIN YPR022C"/>
    <property type="match status" value="1"/>
</dbReference>
<keyword evidence="5" id="KW-0862">Zinc</keyword>
<feature type="region of interest" description="Disordered" evidence="8">
    <location>
        <begin position="1"/>
        <end position="32"/>
    </location>
</feature>
<gene>
    <name evidence="11" type="ORF">LTR25_005149</name>
</gene>
<feature type="domain" description="C2H2-type" evidence="10">
    <location>
        <begin position="78"/>
        <end position="106"/>
    </location>
</feature>
<evidence type="ECO:0000256" key="5">
    <source>
        <dbReference type="ARBA" id="ARBA00022833"/>
    </source>
</evidence>
<feature type="compositionally biased region" description="Basic and acidic residues" evidence="8">
    <location>
        <begin position="156"/>
        <end position="167"/>
    </location>
</feature>
<dbReference type="InterPro" id="IPR007219">
    <property type="entry name" value="XnlR_reg_dom"/>
</dbReference>
<dbReference type="CDD" id="cd12148">
    <property type="entry name" value="fungal_TF_MHR"/>
    <property type="match status" value="1"/>
</dbReference>
<keyword evidence="9" id="KW-1133">Transmembrane helix</keyword>
<dbReference type="GO" id="GO:0005634">
    <property type="term" value="C:nucleus"/>
    <property type="evidence" value="ECO:0007669"/>
    <property type="project" value="UniProtKB-SubCell"/>
</dbReference>
<feature type="transmembrane region" description="Helical" evidence="9">
    <location>
        <begin position="582"/>
        <end position="601"/>
    </location>
</feature>
<dbReference type="PROSITE" id="PS00028">
    <property type="entry name" value="ZINC_FINGER_C2H2_1"/>
    <property type="match status" value="2"/>
</dbReference>
<protein>
    <recommendedName>
        <fullName evidence="10">C2H2-type domain-containing protein</fullName>
    </recommendedName>
</protein>
<dbReference type="PROSITE" id="PS50157">
    <property type="entry name" value="ZINC_FINGER_C2H2_2"/>
    <property type="match status" value="2"/>
</dbReference>
<dbReference type="InterPro" id="IPR036236">
    <property type="entry name" value="Znf_C2H2_sf"/>
</dbReference>
<keyword evidence="4 7" id="KW-0863">Zinc-finger</keyword>
<evidence type="ECO:0000256" key="1">
    <source>
        <dbReference type="ARBA" id="ARBA00004123"/>
    </source>
</evidence>
<organism evidence="11 12">
    <name type="scientific">Vermiconidia calcicola</name>
    <dbReference type="NCBI Taxonomy" id="1690605"/>
    <lineage>
        <taxon>Eukaryota</taxon>
        <taxon>Fungi</taxon>
        <taxon>Dikarya</taxon>
        <taxon>Ascomycota</taxon>
        <taxon>Pezizomycotina</taxon>
        <taxon>Dothideomycetes</taxon>
        <taxon>Dothideomycetidae</taxon>
        <taxon>Mycosphaerellales</taxon>
        <taxon>Extremaceae</taxon>
        <taxon>Vermiconidia</taxon>
    </lineage>
</organism>
<dbReference type="SMART" id="SM00355">
    <property type="entry name" value="ZnF_C2H2"/>
    <property type="match status" value="2"/>
</dbReference>
<dbReference type="GO" id="GO:0000785">
    <property type="term" value="C:chromatin"/>
    <property type="evidence" value="ECO:0007669"/>
    <property type="project" value="TreeGrafter"/>
</dbReference>
<accession>A0AAV9Q5K6</accession>
<dbReference type="Pfam" id="PF04082">
    <property type="entry name" value="Fungal_trans"/>
    <property type="match status" value="1"/>
</dbReference>
<keyword evidence="6" id="KW-0539">Nucleus</keyword>
<evidence type="ECO:0000259" key="10">
    <source>
        <dbReference type="PROSITE" id="PS50157"/>
    </source>
</evidence>
<dbReference type="SUPFAM" id="SSF57667">
    <property type="entry name" value="beta-beta-alpha zinc fingers"/>
    <property type="match status" value="1"/>
</dbReference>
<dbReference type="InterPro" id="IPR051059">
    <property type="entry name" value="VerF-like"/>
</dbReference>